<evidence type="ECO:0000256" key="1">
    <source>
        <dbReference type="ARBA" id="ARBA00004141"/>
    </source>
</evidence>
<feature type="transmembrane region" description="Helical" evidence="7">
    <location>
        <begin position="99"/>
        <end position="120"/>
    </location>
</feature>
<proteinExistence type="predicted"/>
<feature type="transmembrane region" description="Helical" evidence="7">
    <location>
        <begin position="140"/>
        <end position="158"/>
    </location>
</feature>
<evidence type="ECO:0000256" key="5">
    <source>
        <dbReference type="ARBA" id="ARBA00022989"/>
    </source>
</evidence>
<dbReference type="GO" id="GO:0055085">
    <property type="term" value="P:transmembrane transport"/>
    <property type="evidence" value="ECO:0007669"/>
    <property type="project" value="InterPro"/>
</dbReference>
<reference evidence="10" key="1">
    <citation type="submission" date="2016-10" db="EMBL/GenBank/DDBJ databases">
        <authorList>
            <person name="Varghese N."/>
            <person name="Submissions S."/>
        </authorList>
    </citation>
    <scope>NUCLEOTIDE SEQUENCE [LARGE SCALE GENOMIC DNA]</scope>
    <source>
        <strain evidence="10">DSM 45789</strain>
    </source>
</reference>
<evidence type="ECO:0000313" key="9">
    <source>
        <dbReference type="EMBL" id="SFS45010.1"/>
    </source>
</evidence>
<feature type="transmembrane region" description="Helical" evidence="7">
    <location>
        <begin position="255"/>
        <end position="276"/>
    </location>
</feature>
<evidence type="ECO:0000256" key="2">
    <source>
        <dbReference type="ARBA" id="ARBA00022448"/>
    </source>
</evidence>
<feature type="domain" description="Amino acid permease/ SLC12A" evidence="8">
    <location>
        <begin position="32"/>
        <end position="460"/>
    </location>
</feature>
<keyword evidence="10" id="KW-1185">Reference proteome</keyword>
<dbReference type="Proteomes" id="UP000198660">
    <property type="component" value="Unassembled WGS sequence"/>
</dbReference>
<feature type="transmembrane region" description="Helical" evidence="7">
    <location>
        <begin position="61"/>
        <end position="78"/>
    </location>
</feature>
<evidence type="ECO:0000256" key="3">
    <source>
        <dbReference type="ARBA" id="ARBA00022692"/>
    </source>
</evidence>
<keyword evidence="4" id="KW-0029">Amino-acid transport</keyword>
<name>A0A1I6PY66_9BACL</name>
<feature type="transmembrane region" description="Helical" evidence="7">
    <location>
        <begin position="410"/>
        <end position="430"/>
    </location>
</feature>
<evidence type="ECO:0000256" key="6">
    <source>
        <dbReference type="ARBA" id="ARBA00023136"/>
    </source>
</evidence>
<keyword evidence="3 7" id="KW-0812">Transmembrane</keyword>
<dbReference type="PANTHER" id="PTHR43495">
    <property type="entry name" value="GABA PERMEASE"/>
    <property type="match status" value="1"/>
</dbReference>
<sequence length="468" mass="51127">MRYTVKQGKKIAIHPHVQHHAKGTPGMTQGKLIFIGIASIVGAGFFLATGTIFNIAGPATLFGYLLAWLSVTTVFAALGEMAADEPGKGGSFRAYIGEYLGRGYSFVGGWVYWTAGVLIMSSEVTALGLFTQRWFPSVPLWLLSSLFSLLAVGLNWLGSEKFGQAESLFAVIKIVAVIGFIVAVLVVAGGMVFSGEYLPQTKAEWFPHGIKGLWSSIILIYFTFGGIIATGLAAGEMKEPEKIPGAFRRMVLLLLFLYLIPLTLVVLTGSTGSLSAQQSPFITVLSRLSVPYGDELLNGIMIAAAFSTMVAAMFASTRVLVSLAEDGDAPRKLLTKNKREVPTYALLASSGGLVFAIGISFFLPKEVYELLSTSAGINLVFLWMGILISHHIYRKKQRKIKGENHPMWGYPLRTLISCIIIVVVLVGIFLDRKHMISLGFTLALMILFTFCYQVMKRRKNTDKKTIRN</sequence>
<evidence type="ECO:0000256" key="4">
    <source>
        <dbReference type="ARBA" id="ARBA00022970"/>
    </source>
</evidence>
<feature type="transmembrane region" description="Helical" evidence="7">
    <location>
        <begin position="170"/>
        <end position="193"/>
    </location>
</feature>
<feature type="transmembrane region" description="Helical" evidence="7">
    <location>
        <begin position="32"/>
        <end position="55"/>
    </location>
</feature>
<protein>
    <submittedName>
        <fullName evidence="9">L-asparagine transporter</fullName>
    </submittedName>
</protein>
<feature type="transmembrane region" description="Helical" evidence="7">
    <location>
        <begin position="370"/>
        <end position="389"/>
    </location>
</feature>
<dbReference type="EMBL" id="FPAA01000002">
    <property type="protein sequence ID" value="SFS45010.1"/>
    <property type="molecule type" value="Genomic_DNA"/>
</dbReference>
<keyword evidence="6 7" id="KW-0472">Membrane</keyword>
<feature type="transmembrane region" description="Helical" evidence="7">
    <location>
        <begin position="213"/>
        <end position="234"/>
    </location>
</feature>
<organism evidence="9 10">
    <name type="scientific">Marininema halotolerans</name>
    <dbReference type="NCBI Taxonomy" id="1155944"/>
    <lineage>
        <taxon>Bacteria</taxon>
        <taxon>Bacillati</taxon>
        <taxon>Bacillota</taxon>
        <taxon>Bacilli</taxon>
        <taxon>Bacillales</taxon>
        <taxon>Thermoactinomycetaceae</taxon>
        <taxon>Marininema</taxon>
    </lineage>
</organism>
<dbReference type="RefSeq" id="WP_091834055.1">
    <property type="nucleotide sequence ID" value="NZ_FPAA01000002.1"/>
</dbReference>
<dbReference type="PANTHER" id="PTHR43495:SF5">
    <property type="entry name" value="GAMMA-AMINOBUTYRIC ACID PERMEASE"/>
    <property type="match status" value="1"/>
</dbReference>
<dbReference type="GO" id="GO:0006865">
    <property type="term" value="P:amino acid transport"/>
    <property type="evidence" value="ECO:0007669"/>
    <property type="project" value="UniProtKB-KW"/>
</dbReference>
<gene>
    <name evidence="9" type="ORF">SAMN05444972_102209</name>
</gene>
<dbReference type="Pfam" id="PF00324">
    <property type="entry name" value="AA_permease"/>
    <property type="match status" value="1"/>
</dbReference>
<keyword evidence="2" id="KW-0813">Transport</keyword>
<dbReference type="AlphaFoldDB" id="A0A1I6PY66"/>
<comment type="subcellular location">
    <subcellularLocation>
        <location evidence="1">Membrane</location>
        <topology evidence="1">Multi-pass membrane protein</topology>
    </subcellularLocation>
</comment>
<dbReference type="Gene3D" id="1.20.1740.10">
    <property type="entry name" value="Amino acid/polyamine transporter I"/>
    <property type="match status" value="1"/>
</dbReference>
<accession>A0A1I6PY66</accession>
<evidence type="ECO:0000313" key="10">
    <source>
        <dbReference type="Proteomes" id="UP000198660"/>
    </source>
</evidence>
<dbReference type="PIRSF" id="PIRSF006060">
    <property type="entry name" value="AA_transporter"/>
    <property type="match status" value="1"/>
</dbReference>
<dbReference type="GO" id="GO:0016020">
    <property type="term" value="C:membrane"/>
    <property type="evidence" value="ECO:0007669"/>
    <property type="project" value="UniProtKB-SubCell"/>
</dbReference>
<evidence type="ECO:0000256" key="7">
    <source>
        <dbReference type="SAM" id="Phobius"/>
    </source>
</evidence>
<feature type="transmembrane region" description="Helical" evidence="7">
    <location>
        <begin position="296"/>
        <end position="321"/>
    </location>
</feature>
<feature type="transmembrane region" description="Helical" evidence="7">
    <location>
        <begin position="341"/>
        <end position="364"/>
    </location>
</feature>
<dbReference type="OrthoDB" id="9780162at2"/>
<dbReference type="InterPro" id="IPR004841">
    <property type="entry name" value="AA-permease/SLC12A_dom"/>
</dbReference>
<feature type="transmembrane region" description="Helical" evidence="7">
    <location>
        <begin position="436"/>
        <end position="455"/>
    </location>
</feature>
<evidence type="ECO:0000259" key="8">
    <source>
        <dbReference type="Pfam" id="PF00324"/>
    </source>
</evidence>
<keyword evidence="5 7" id="KW-1133">Transmembrane helix</keyword>